<evidence type="ECO:0000256" key="1">
    <source>
        <dbReference type="ARBA" id="ARBA00008779"/>
    </source>
</evidence>
<gene>
    <name evidence="7" type="ORF">RZN69_11865</name>
</gene>
<proteinExistence type="inferred from homology"/>
<keyword evidence="8" id="KW-1185">Reference proteome</keyword>
<dbReference type="EMBL" id="CP136920">
    <property type="protein sequence ID" value="WOO39311.1"/>
    <property type="molecule type" value="Genomic_DNA"/>
</dbReference>
<dbReference type="PANTHER" id="PTHR42693:SF53">
    <property type="entry name" value="ENDO-4-O-SULFATASE"/>
    <property type="match status" value="1"/>
</dbReference>
<keyword evidence="2" id="KW-0479">Metal-binding</keyword>
<evidence type="ECO:0000259" key="6">
    <source>
        <dbReference type="Pfam" id="PF00884"/>
    </source>
</evidence>
<keyword evidence="3" id="KW-0378">Hydrolase</keyword>
<dbReference type="Proteomes" id="UP001304300">
    <property type="component" value="Chromosome"/>
</dbReference>
<dbReference type="InterPro" id="IPR000917">
    <property type="entry name" value="Sulfatase_N"/>
</dbReference>
<feature type="signal peptide" evidence="5">
    <location>
        <begin position="1"/>
        <end position="21"/>
    </location>
</feature>
<dbReference type="PROSITE" id="PS00149">
    <property type="entry name" value="SULFATASE_2"/>
    <property type="match status" value="1"/>
</dbReference>
<dbReference type="PANTHER" id="PTHR42693">
    <property type="entry name" value="ARYLSULFATASE FAMILY MEMBER"/>
    <property type="match status" value="1"/>
</dbReference>
<reference evidence="7 8" key="1">
    <citation type="submission" date="2023-10" db="EMBL/GenBank/DDBJ databases">
        <title>Rubellicoccus peritrichatus gen. nov., sp. nov., isolated from an algae of coral reef tank.</title>
        <authorList>
            <person name="Luo J."/>
        </authorList>
    </citation>
    <scope>NUCLEOTIDE SEQUENCE [LARGE SCALE GENOMIC DNA]</scope>
    <source>
        <strain evidence="7 8">CR14</strain>
    </source>
</reference>
<feature type="domain" description="Sulfatase N-terminal" evidence="6">
    <location>
        <begin position="24"/>
        <end position="393"/>
    </location>
</feature>
<evidence type="ECO:0000313" key="7">
    <source>
        <dbReference type="EMBL" id="WOO39311.1"/>
    </source>
</evidence>
<comment type="similarity">
    <text evidence="1">Belongs to the sulfatase family.</text>
</comment>
<dbReference type="InterPro" id="IPR050738">
    <property type="entry name" value="Sulfatase"/>
</dbReference>
<dbReference type="Pfam" id="PF00884">
    <property type="entry name" value="Sulfatase"/>
    <property type="match status" value="1"/>
</dbReference>
<dbReference type="Gene3D" id="3.30.1120.10">
    <property type="match status" value="1"/>
</dbReference>
<evidence type="ECO:0000256" key="4">
    <source>
        <dbReference type="ARBA" id="ARBA00022837"/>
    </source>
</evidence>
<keyword evidence="4" id="KW-0106">Calcium</keyword>
<feature type="chain" id="PRO_5043052086" evidence="5">
    <location>
        <begin position="22"/>
        <end position="505"/>
    </location>
</feature>
<dbReference type="SUPFAM" id="SSF53649">
    <property type="entry name" value="Alkaline phosphatase-like"/>
    <property type="match status" value="1"/>
</dbReference>
<evidence type="ECO:0000313" key="8">
    <source>
        <dbReference type="Proteomes" id="UP001304300"/>
    </source>
</evidence>
<organism evidence="7 8">
    <name type="scientific">Rubellicoccus peritrichatus</name>
    <dbReference type="NCBI Taxonomy" id="3080537"/>
    <lineage>
        <taxon>Bacteria</taxon>
        <taxon>Pseudomonadati</taxon>
        <taxon>Verrucomicrobiota</taxon>
        <taxon>Opitutia</taxon>
        <taxon>Puniceicoccales</taxon>
        <taxon>Cerasicoccaceae</taxon>
        <taxon>Rubellicoccus</taxon>
    </lineage>
</organism>
<dbReference type="InterPro" id="IPR024607">
    <property type="entry name" value="Sulfatase_CS"/>
</dbReference>
<dbReference type="GO" id="GO:0004065">
    <property type="term" value="F:arylsulfatase activity"/>
    <property type="evidence" value="ECO:0007669"/>
    <property type="project" value="TreeGrafter"/>
</dbReference>
<dbReference type="KEGG" id="puo:RZN69_11865"/>
<dbReference type="InterPro" id="IPR017850">
    <property type="entry name" value="Alkaline_phosphatase_core_sf"/>
</dbReference>
<dbReference type="GO" id="GO:0046872">
    <property type="term" value="F:metal ion binding"/>
    <property type="evidence" value="ECO:0007669"/>
    <property type="project" value="UniProtKB-KW"/>
</dbReference>
<evidence type="ECO:0000256" key="5">
    <source>
        <dbReference type="SAM" id="SignalP"/>
    </source>
</evidence>
<dbReference type="Gene3D" id="3.40.720.10">
    <property type="entry name" value="Alkaline Phosphatase, subunit A"/>
    <property type="match status" value="1"/>
</dbReference>
<sequence length="505" mass="56513">MRIRIYKWILCWSIMASSLQAETPNIVVIMADDVGLGDIGFQHKERTGGQKPFAETPNIDALAEAGMWFTDAHSPTSLCSPTRYAVMSGNYNYRSYAPWGVWGSFRETPIKPEDATLGRVAQHAGYKTGFVGKWHLGGDFHKKSSKEFYRGNDRGETDLDVDATEWISGGPQDMGFDYDFTLPTGVQGPFYVAYENGKWHPLSENSKLINLNKNTAKDPFFVSDKGPGTGDSEWDATEMNVILAEKAANFIRSNADEPFFLCYWSPAVHIPHTPPDSIDGKPIKGTTITRHLDMVRVLDLEVKEIVDALKETGEYDNTLIIFTSDNGGLWNSKNHENGHLSSGGWRGNKNAPHEGGQRVPFIAVWPGHIPAGSRSDALVNGTDILATIAAITGENLEDHQAMDSWNLLPAFRGSENFESREELMLQSGSRHELMFRQGPWKLIIDSNHHLTQMDPVALFNLETNPQEKESENLINNPEYKERAEAMFKRYMEIREGGERTAPKNS</sequence>
<keyword evidence="5" id="KW-0732">Signal</keyword>
<name>A0AAQ3L5E5_9BACT</name>
<evidence type="ECO:0000256" key="2">
    <source>
        <dbReference type="ARBA" id="ARBA00022723"/>
    </source>
</evidence>
<dbReference type="AlphaFoldDB" id="A0AAQ3L5E5"/>
<evidence type="ECO:0000256" key="3">
    <source>
        <dbReference type="ARBA" id="ARBA00022801"/>
    </source>
</evidence>
<dbReference type="CDD" id="cd16143">
    <property type="entry name" value="ARS_like"/>
    <property type="match status" value="1"/>
</dbReference>
<accession>A0AAQ3L5E5</accession>
<dbReference type="RefSeq" id="WP_317831157.1">
    <property type="nucleotide sequence ID" value="NZ_CP136920.1"/>
</dbReference>
<protein>
    <submittedName>
        <fullName evidence="7">Arylsulfatase</fullName>
    </submittedName>
</protein>